<keyword evidence="2" id="KW-1133">Transmembrane helix</keyword>
<keyword evidence="3" id="KW-0732">Signal</keyword>
<dbReference type="Gene3D" id="2.60.40.10">
    <property type="entry name" value="Immunoglobulins"/>
    <property type="match status" value="1"/>
</dbReference>
<proteinExistence type="predicted"/>
<feature type="chain" id="PRO_5012460781" description="Carboxypeptidase regulatory-like domain-containing protein" evidence="3">
    <location>
        <begin position="39"/>
        <end position="807"/>
    </location>
</feature>
<dbReference type="AlphaFoldDB" id="A0A1V5SEN0"/>
<evidence type="ECO:0000256" key="3">
    <source>
        <dbReference type="SAM" id="SignalP"/>
    </source>
</evidence>
<gene>
    <name evidence="4" type="ORF">BWY43_00244</name>
</gene>
<feature type="region of interest" description="Disordered" evidence="1">
    <location>
        <begin position="319"/>
        <end position="343"/>
    </location>
</feature>
<dbReference type="SUPFAM" id="SSF49464">
    <property type="entry name" value="Carboxypeptidase regulatory domain-like"/>
    <property type="match status" value="2"/>
</dbReference>
<feature type="compositionally biased region" description="Acidic residues" evidence="1">
    <location>
        <begin position="331"/>
        <end position="343"/>
    </location>
</feature>
<dbReference type="Pfam" id="PF13620">
    <property type="entry name" value="CarboxypepD_reg"/>
    <property type="match status" value="1"/>
</dbReference>
<keyword evidence="2" id="KW-0472">Membrane</keyword>
<feature type="transmembrane region" description="Helical" evidence="2">
    <location>
        <begin position="669"/>
        <end position="689"/>
    </location>
</feature>
<dbReference type="Proteomes" id="UP000485367">
    <property type="component" value="Unassembled WGS sequence"/>
</dbReference>
<evidence type="ECO:0000256" key="1">
    <source>
        <dbReference type="SAM" id="MobiDB-lite"/>
    </source>
</evidence>
<feature type="compositionally biased region" description="Low complexity" evidence="1">
    <location>
        <begin position="131"/>
        <end position="160"/>
    </location>
</feature>
<feature type="transmembrane region" description="Helical" evidence="2">
    <location>
        <begin position="476"/>
        <end position="499"/>
    </location>
</feature>
<dbReference type="InterPro" id="IPR013783">
    <property type="entry name" value="Ig-like_fold"/>
</dbReference>
<dbReference type="Gene3D" id="2.60.40.1120">
    <property type="entry name" value="Carboxypeptidase-like, regulatory domain"/>
    <property type="match status" value="2"/>
</dbReference>
<feature type="signal peptide" evidence="3">
    <location>
        <begin position="1"/>
        <end position="38"/>
    </location>
</feature>
<dbReference type="InterPro" id="IPR008969">
    <property type="entry name" value="CarboxyPept-like_regulatory"/>
</dbReference>
<dbReference type="InterPro" id="IPR010916">
    <property type="entry name" value="TonB_box_CS"/>
</dbReference>
<dbReference type="PROSITE" id="PS00430">
    <property type="entry name" value="TONB_DEPENDENT_REC_1"/>
    <property type="match status" value="1"/>
</dbReference>
<feature type="transmembrane region" description="Helical" evidence="2">
    <location>
        <begin position="695"/>
        <end position="716"/>
    </location>
</feature>
<keyword evidence="2" id="KW-0812">Transmembrane</keyword>
<organism evidence="4">
    <name type="scientific">candidate division WS2 bacterium ADurb.Bin280</name>
    <dbReference type="NCBI Taxonomy" id="1852829"/>
    <lineage>
        <taxon>Bacteria</taxon>
        <taxon>candidate division WS2</taxon>
    </lineage>
</organism>
<sequence>MIYVMRKRRARKFLFARFLLCTAITLFAFVFFSQQAHALGDVTLSATFHDDDAEDTHRASQWVVRDSEKTVFDSGTDTVNKESIVVSASYFEVGTTYYWKVRFQDNHESWGAYSEEQTFAYGSLPTPTPEPTATVTATPAASPTPASTPTSTATVVPTATPTEAPAETMTVSPAVGGMLEAKIISPNGGENYKLGDTISLKYTLSLEGYSPNQNPCLFKDETYIQDLYLTTNSYNYTRIASDIDYTKNCTNLGFRNSLNLIEVIYSWRIPQDPRFITDDARAAISLYRADPSFTYGLGNSFSSRGNWVGKNNYFAASDPSDNPFSIADSSGSDDEGDEDDEDQVEDDAIEVIKPDGSRAYFVGEGVGVSWKDIEGSAGNIKFVNIYLSLDGGKTYNILLGSNEPNDGDYQFEALEEYATTTARIRVDGFSEAGEFIDSDQSEKFKIYLVKSSGGCNGPCVCVGPNCYGGNEINEDLILGSVATLALPFILAIIASLPLAGRALSFIGAILQRVLGGLLSGSPFFSRLGLVTGLPIFFPPSKKGESAWGLVYDSLTKKPIAQAVIKIFSKSSGKLRDVKYSNSSGEFAMVVPSGEYRIVAGKAGYVFPSAIITSKKDGKYENVYLGDAFEIEKVKEDGQAPIDITVPLDPTGYTWYELAFSSSRSFIGRFLTFVRYPLMIFGLALTLYSVVYQGSFLQYAILALYIIFIAYDIVLLFRPRKWGVVIDSRGKPLSRAIIRALDSFGKVKATVVTGDDGKFTLNLNPGYYIFSASRNGYITSKTSEQRIKSLSDLGRVIIKLTKSNSKTN</sequence>
<protein>
    <recommendedName>
        <fullName evidence="5">Carboxypeptidase regulatory-like domain-containing protein</fullName>
    </recommendedName>
</protein>
<name>A0A1V5SEN0_9BACT</name>
<evidence type="ECO:0008006" key="5">
    <source>
        <dbReference type="Google" id="ProtNLM"/>
    </source>
</evidence>
<comment type="caution">
    <text evidence="4">The sequence shown here is derived from an EMBL/GenBank/DDBJ whole genome shotgun (WGS) entry which is preliminary data.</text>
</comment>
<reference evidence="4" key="1">
    <citation type="submission" date="2017-02" db="EMBL/GenBank/DDBJ databases">
        <title>Delving into the versatile metabolic prowess of the omnipresent phylum Bacteroidetes.</title>
        <authorList>
            <person name="Nobu M.K."/>
            <person name="Mei R."/>
            <person name="Narihiro T."/>
            <person name="Kuroda K."/>
            <person name="Liu W.-T."/>
        </authorList>
    </citation>
    <scope>NUCLEOTIDE SEQUENCE</scope>
    <source>
        <strain evidence="4">ADurb.Bin280</strain>
    </source>
</reference>
<feature type="region of interest" description="Disordered" evidence="1">
    <location>
        <begin position="123"/>
        <end position="160"/>
    </location>
</feature>
<accession>A0A1V5SEN0</accession>
<dbReference type="EMBL" id="MWBO01000016">
    <property type="protein sequence ID" value="OQA52958.1"/>
    <property type="molecule type" value="Genomic_DNA"/>
</dbReference>
<evidence type="ECO:0000256" key="2">
    <source>
        <dbReference type="SAM" id="Phobius"/>
    </source>
</evidence>
<evidence type="ECO:0000313" key="4">
    <source>
        <dbReference type="EMBL" id="OQA52958.1"/>
    </source>
</evidence>